<name>A0A0B7AI22_9EUPU</name>
<evidence type="ECO:0000313" key="1">
    <source>
        <dbReference type="EMBL" id="CEK79565.1"/>
    </source>
</evidence>
<protein>
    <submittedName>
        <fullName evidence="1">Uncharacterized protein</fullName>
    </submittedName>
</protein>
<dbReference type="AlphaFoldDB" id="A0A0B7AI22"/>
<gene>
    <name evidence="1" type="primary">ORF116165</name>
</gene>
<reference evidence="1" key="1">
    <citation type="submission" date="2014-12" db="EMBL/GenBank/DDBJ databases">
        <title>Insight into the proteome of Arion vulgaris.</title>
        <authorList>
            <person name="Aradska J."/>
            <person name="Bulat T."/>
            <person name="Smidak R."/>
            <person name="Sarate P."/>
            <person name="Gangsoo J."/>
            <person name="Sialana F."/>
            <person name="Bilban M."/>
            <person name="Lubec G."/>
        </authorList>
    </citation>
    <scope>NUCLEOTIDE SEQUENCE</scope>
    <source>
        <tissue evidence="1">Skin</tissue>
    </source>
</reference>
<accession>A0A0B7AI22</accession>
<dbReference type="EMBL" id="HACG01032700">
    <property type="protein sequence ID" value="CEK79565.1"/>
    <property type="molecule type" value="Transcribed_RNA"/>
</dbReference>
<proteinExistence type="predicted"/>
<sequence>APDTVVGSSLSTGNEIISCNGSCSEQHNSHSYIREQSNTLPMENTSEQNICAFSQQHI</sequence>
<organism evidence="1">
    <name type="scientific">Arion vulgaris</name>
    <dbReference type="NCBI Taxonomy" id="1028688"/>
    <lineage>
        <taxon>Eukaryota</taxon>
        <taxon>Metazoa</taxon>
        <taxon>Spiralia</taxon>
        <taxon>Lophotrochozoa</taxon>
        <taxon>Mollusca</taxon>
        <taxon>Gastropoda</taxon>
        <taxon>Heterobranchia</taxon>
        <taxon>Euthyneura</taxon>
        <taxon>Panpulmonata</taxon>
        <taxon>Eupulmonata</taxon>
        <taxon>Stylommatophora</taxon>
        <taxon>Helicina</taxon>
        <taxon>Arionoidea</taxon>
        <taxon>Arionidae</taxon>
        <taxon>Arion</taxon>
    </lineage>
</organism>
<feature type="non-terminal residue" evidence="1">
    <location>
        <position position="1"/>
    </location>
</feature>